<gene>
    <name evidence="7" type="ORF">DICVIV_07281</name>
</gene>
<dbReference type="InterPro" id="IPR017423">
    <property type="entry name" value="TRM6"/>
</dbReference>
<evidence type="ECO:0000256" key="3">
    <source>
        <dbReference type="ARBA" id="ARBA00021704"/>
    </source>
</evidence>
<dbReference type="GO" id="GO:0030488">
    <property type="term" value="P:tRNA methylation"/>
    <property type="evidence" value="ECO:0007669"/>
    <property type="project" value="InterPro"/>
</dbReference>
<keyword evidence="4" id="KW-0819">tRNA processing</keyword>
<dbReference type="PANTHER" id="PTHR12945:SF0">
    <property type="entry name" value="TRNA (ADENINE(58)-N(1))-METHYLTRANSFERASE NON-CATALYTIC SUBUNIT TRM6"/>
    <property type="match status" value="1"/>
</dbReference>
<reference evidence="7 8" key="1">
    <citation type="submission" date="2013-11" db="EMBL/GenBank/DDBJ databases">
        <title>Draft genome of the bovine lungworm Dictyocaulus viviparus.</title>
        <authorList>
            <person name="Mitreva M."/>
        </authorList>
    </citation>
    <scope>NUCLEOTIDE SEQUENCE [LARGE SCALE GENOMIC DNA]</scope>
    <source>
        <strain evidence="7 8">HannoverDv2000</strain>
    </source>
</reference>
<reference evidence="8" key="2">
    <citation type="journal article" date="2016" name="Sci. Rep.">
        <title>Dictyocaulus viviparus genome, variome and transcriptome elucidate lungworm biology and support future intervention.</title>
        <authorList>
            <person name="McNulty S.N."/>
            <person name="Strube C."/>
            <person name="Rosa B.A."/>
            <person name="Martin J.C."/>
            <person name="Tyagi R."/>
            <person name="Choi Y.J."/>
            <person name="Wang Q."/>
            <person name="Hallsworth Pepin K."/>
            <person name="Zhang X."/>
            <person name="Ozersky P."/>
            <person name="Wilson R.K."/>
            <person name="Sternberg P.W."/>
            <person name="Gasser R.B."/>
            <person name="Mitreva M."/>
        </authorList>
    </citation>
    <scope>NUCLEOTIDE SEQUENCE [LARGE SCALE GENOMIC DNA]</scope>
    <source>
        <strain evidence="8">HannoverDv2000</strain>
    </source>
</reference>
<accession>A0A0D8XPX0</accession>
<dbReference type="Proteomes" id="UP000053766">
    <property type="component" value="Unassembled WGS sequence"/>
</dbReference>
<dbReference type="STRING" id="29172.A0A0D8XPX0"/>
<dbReference type="AlphaFoldDB" id="A0A0D8XPX0"/>
<organism evidence="7 8">
    <name type="scientific">Dictyocaulus viviparus</name>
    <name type="common">Bovine lungworm</name>
    <dbReference type="NCBI Taxonomy" id="29172"/>
    <lineage>
        <taxon>Eukaryota</taxon>
        <taxon>Metazoa</taxon>
        <taxon>Ecdysozoa</taxon>
        <taxon>Nematoda</taxon>
        <taxon>Chromadorea</taxon>
        <taxon>Rhabditida</taxon>
        <taxon>Rhabditina</taxon>
        <taxon>Rhabditomorpha</taxon>
        <taxon>Strongyloidea</taxon>
        <taxon>Metastrongylidae</taxon>
        <taxon>Dictyocaulus</taxon>
    </lineage>
</organism>
<comment type="subcellular location">
    <subcellularLocation>
        <location evidence="1">Nucleus</location>
    </subcellularLocation>
</comment>
<dbReference type="EMBL" id="KN716341">
    <property type="protein sequence ID" value="KJH46673.1"/>
    <property type="molecule type" value="Genomic_DNA"/>
</dbReference>
<dbReference type="Pfam" id="PF04189">
    <property type="entry name" value="Gcd10p"/>
    <property type="match status" value="1"/>
</dbReference>
<proteinExistence type="inferred from homology"/>
<evidence type="ECO:0000256" key="6">
    <source>
        <dbReference type="ARBA" id="ARBA00032319"/>
    </source>
</evidence>
<dbReference type="GO" id="GO:0031515">
    <property type="term" value="C:tRNA (m1A) methyltransferase complex"/>
    <property type="evidence" value="ECO:0007669"/>
    <property type="project" value="InterPro"/>
</dbReference>
<evidence type="ECO:0000256" key="5">
    <source>
        <dbReference type="ARBA" id="ARBA00023242"/>
    </source>
</evidence>
<evidence type="ECO:0000256" key="1">
    <source>
        <dbReference type="ARBA" id="ARBA00004123"/>
    </source>
</evidence>
<dbReference type="GO" id="GO:0005634">
    <property type="term" value="C:nucleus"/>
    <property type="evidence" value="ECO:0007669"/>
    <property type="project" value="UniProtKB-SubCell"/>
</dbReference>
<dbReference type="OrthoDB" id="10254665at2759"/>
<evidence type="ECO:0000256" key="4">
    <source>
        <dbReference type="ARBA" id="ARBA00022694"/>
    </source>
</evidence>
<protein>
    <recommendedName>
        <fullName evidence="3">tRNA (adenine(58)-N(1))-methyltransferase non-catalytic subunit TRM6</fullName>
    </recommendedName>
    <alternativeName>
        <fullName evidence="6">tRNA(m1A58)-methyltransferase subunit TRM6</fullName>
    </alternativeName>
</protein>
<evidence type="ECO:0000313" key="7">
    <source>
        <dbReference type="EMBL" id="KJH46673.1"/>
    </source>
</evidence>
<sequence>MNERSSTCDSIEKGDYVVIQKVGGEHIRVMQLVSKQKVLIEKLRFDADSVFGHPYGLFEISSGKSVPMCAPQIVMDDELRGVNGGGSESIIPIESNKDLNPAQKLQKLTQEDVLSLKGQGITAGQLVSMLVEGNKSFSTRTEYGKSKYIRRKTKKHSDRVLILKPTIRLLARSYYMKDCTRVSNLRVDQLGMILQLAGVHYGKNVLVFDQVLGLVSAAVIDRLGGNGSCIHLHRGLIAQSIPCVHSMNFNDKIFSTFLPVRIASVLGGETQKYEHKCESVSTYKDDIKVDEEDKDDSSELRKADRLAREMRGLTLLEVVGVDALIIATKTVDPVSVLEAVFEKLRPCGAIVIYGSVMEPVLEAYRWLMDHSCVNVRLSDQLFRIQQVLPDRTRPLMAQFVAGGQLLSGIKVIPTVNHINFCVNAIFMWKYQLSKSL</sequence>
<comment type="similarity">
    <text evidence="2">Belongs to the TRM6/GCD10 family.</text>
</comment>
<keyword evidence="5" id="KW-0539">Nucleus</keyword>
<evidence type="ECO:0000313" key="8">
    <source>
        <dbReference type="Proteomes" id="UP000053766"/>
    </source>
</evidence>
<keyword evidence="7" id="KW-0396">Initiation factor</keyword>
<evidence type="ECO:0000256" key="2">
    <source>
        <dbReference type="ARBA" id="ARBA00008320"/>
    </source>
</evidence>
<name>A0A0D8XPX0_DICVI</name>
<keyword evidence="8" id="KW-1185">Reference proteome</keyword>
<dbReference type="GO" id="GO:0003743">
    <property type="term" value="F:translation initiation factor activity"/>
    <property type="evidence" value="ECO:0007669"/>
    <property type="project" value="UniProtKB-KW"/>
</dbReference>
<dbReference type="PANTHER" id="PTHR12945">
    <property type="entry name" value="TRANSLATION INITIATION FACTOR EIF3-RELATED"/>
    <property type="match status" value="1"/>
</dbReference>
<keyword evidence="7" id="KW-0648">Protein biosynthesis</keyword>